<comment type="caution">
    <text evidence="1">The sequence shown here is derived from an EMBL/GenBank/DDBJ whole genome shotgun (WGS) entry which is preliminary data.</text>
</comment>
<accession>A0A928TS76</accession>
<gene>
    <name evidence="1" type="ORF">HS096_02020</name>
</gene>
<sequence>MSKPISARSAAAYLEASVADRTAKPWRNFIISALDALFPQNQSLGWFLYWQTSTLSDFLIYTKQDHPQTRAASQKRAHGKSS</sequence>
<dbReference type="Proteomes" id="UP000710385">
    <property type="component" value="Unassembled WGS sequence"/>
</dbReference>
<evidence type="ECO:0000313" key="2">
    <source>
        <dbReference type="Proteomes" id="UP000710385"/>
    </source>
</evidence>
<name>A0A928TS76_UNCKA</name>
<evidence type="ECO:0000313" key="1">
    <source>
        <dbReference type="EMBL" id="MBE7525149.1"/>
    </source>
</evidence>
<proteinExistence type="predicted"/>
<dbReference type="AlphaFoldDB" id="A0A928TS76"/>
<protein>
    <submittedName>
        <fullName evidence="1">Uncharacterized protein</fullName>
    </submittedName>
</protein>
<organism evidence="1 2">
    <name type="scientific">candidate division WWE3 bacterium</name>
    <dbReference type="NCBI Taxonomy" id="2053526"/>
    <lineage>
        <taxon>Bacteria</taxon>
        <taxon>Katanobacteria</taxon>
    </lineage>
</organism>
<reference evidence="1" key="1">
    <citation type="submission" date="2020-05" db="EMBL/GenBank/DDBJ databases">
        <title>High-Quality Genomes of Partial-Nitritation/Anammox System by Hierarchical Clustering Based Hybrid Assembly.</title>
        <authorList>
            <person name="Liu L."/>
            <person name="Wang Y."/>
            <person name="Che Y."/>
            <person name="Chen Y."/>
            <person name="Xia Y."/>
            <person name="Luo R."/>
            <person name="Cheng S.H."/>
            <person name="Zheng C."/>
            <person name="Zhang T."/>
        </authorList>
    </citation>
    <scope>NUCLEOTIDE SEQUENCE</scope>
    <source>
        <strain evidence="1">H1_PAT1</strain>
    </source>
</reference>
<dbReference type="EMBL" id="JABTTY010000001">
    <property type="protein sequence ID" value="MBE7525149.1"/>
    <property type="molecule type" value="Genomic_DNA"/>
</dbReference>